<feature type="domain" description="PIR2-like helical" evidence="2">
    <location>
        <begin position="80"/>
        <end position="171"/>
    </location>
</feature>
<dbReference type="Pfam" id="PF20235">
    <property type="entry name" value="PIR2-like_helical"/>
    <property type="match status" value="2"/>
</dbReference>
<evidence type="ECO:0000259" key="1">
    <source>
        <dbReference type="Pfam" id="PF12274"/>
    </source>
</evidence>
<dbReference type="Proteomes" id="UP000324705">
    <property type="component" value="Chromosome 6A"/>
</dbReference>
<feature type="domain" description="DUF3615" evidence="1">
    <location>
        <begin position="523"/>
        <end position="629"/>
    </location>
</feature>
<dbReference type="AlphaFoldDB" id="A0A9R0YB01"/>
<keyword evidence="4" id="KW-1185">Reference proteome</keyword>
<evidence type="ECO:0000313" key="4">
    <source>
        <dbReference type="Proteomes" id="UP000324705"/>
    </source>
</evidence>
<proteinExistence type="predicted"/>
<feature type="domain" description="PIR2-like helical" evidence="2">
    <location>
        <begin position="303"/>
        <end position="418"/>
    </location>
</feature>
<dbReference type="Gramene" id="TRITD6Av1G225710.1">
    <property type="protein sequence ID" value="TRITD6Av1G225710.1"/>
    <property type="gene ID" value="TRITD6Av1G225710"/>
</dbReference>
<reference evidence="3 4" key="1">
    <citation type="submission" date="2017-09" db="EMBL/GenBank/DDBJ databases">
        <authorList>
            <consortium name="International Durum Wheat Genome Sequencing Consortium (IDWGSC)"/>
            <person name="Milanesi L."/>
        </authorList>
    </citation>
    <scope>NUCLEOTIDE SEQUENCE [LARGE SCALE GENOMIC DNA]</scope>
    <source>
        <strain evidence="4">cv. Svevo</strain>
    </source>
</reference>
<dbReference type="Pfam" id="PF12274">
    <property type="entry name" value="DUF3615"/>
    <property type="match status" value="1"/>
</dbReference>
<dbReference type="PANTHER" id="PTHR33120">
    <property type="entry name" value="EXPRESSED PROTEIN-RELATED"/>
    <property type="match status" value="1"/>
</dbReference>
<gene>
    <name evidence="3" type="ORF">TRITD_6Av1G225710</name>
</gene>
<organism evidence="3 4">
    <name type="scientific">Triticum turgidum subsp. durum</name>
    <name type="common">Durum wheat</name>
    <name type="synonym">Triticum durum</name>
    <dbReference type="NCBI Taxonomy" id="4567"/>
    <lineage>
        <taxon>Eukaryota</taxon>
        <taxon>Viridiplantae</taxon>
        <taxon>Streptophyta</taxon>
        <taxon>Embryophyta</taxon>
        <taxon>Tracheophyta</taxon>
        <taxon>Spermatophyta</taxon>
        <taxon>Magnoliopsida</taxon>
        <taxon>Liliopsida</taxon>
        <taxon>Poales</taxon>
        <taxon>Poaceae</taxon>
        <taxon>BOP clade</taxon>
        <taxon>Pooideae</taxon>
        <taxon>Triticodae</taxon>
        <taxon>Triticeae</taxon>
        <taxon>Triticinae</taxon>
        <taxon>Triticum</taxon>
    </lineage>
</organism>
<evidence type="ECO:0000259" key="2">
    <source>
        <dbReference type="Pfam" id="PF20235"/>
    </source>
</evidence>
<dbReference type="PANTHER" id="PTHR33120:SF57">
    <property type="entry name" value="PIR2-LIKE HELICAL DOMAIN-CONTAINING PROTEIN"/>
    <property type="match status" value="1"/>
</dbReference>
<name>A0A9R0YB01_TRITD</name>
<sequence length="695" mass="77399">MSRRSRSPDTGSRLCCGLSFLSRQTGTSTGIPDDPITQQRIYGPDNLGHWDDESAADQDLERGIGKELLAKIRCCYERVKIVDEAFCFGLLDPVSNIVVSEAIAQSKLELPAEEEEEDSHGRRRPILRCIFERSLDGLVAFLVALFPYLTNYRAVWYLNKADLDPLVAAGLVVKHHGMERTFGFLSDTTAAAVGTALRCAAAAAQHPDPRKFALGWKLLSPSLCKVSALFSPPYAARDPTLIIDIWSLLEQPEPPARLVLDEAWGLASKRHGHGSDLNSRHLEMEMLQEAPLLPTLRRVLLATIHGYYLEALAWLPKDKLRGSHQYFYSLLHAGHCYGPLDPVSNIIVNTLWHAQAYPLALEKKLEIEAISTRALLRIALRSLYGLISFLCTRHPTLTPGEAMQRLQLAGAYLQKADDHDGGVEEAEAYAAAANAARHPKPLEQANFLGPSNSMLKGFSDLPEHNEPANVRTLFPGYFQALANCKPAQEMKNTNVLGPWAYNDVMRMIGNFWNEHNSAVGMAKSATEMYNKKSQAQPSYEVHVVCGVNEYAGGRANPTKPFDGTCLWSHINFLATQTAAGTSPELFFAERSNVGSEEVLLCCPVAMPLPGTEQVRCLYCESRGRTIVHPTKESFLGRDREFEKMFRGEGKRTNNEMISDSYYITFRLDNLEEDRIYGDYSCDNGIQEDVPFDDIN</sequence>
<evidence type="ECO:0000313" key="3">
    <source>
        <dbReference type="EMBL" id="VAI52118.1"/>
    </source>
</evidence>
<dbReference type="EMBL" id="LT934121">
    <property type="protein sequence ID" value="VAI52118.1"/>
    <property type="molecule type" value="Genomic_DNA"/>
</dbReference>
<accession>A0A9R0YB01</accession>
<protein>
    <submittedName>
        <fullName evidence="3">Uncharacterized protein</fullName>
    </submittedName>
</protein>
<dbReference type="InterPro" id="IPR046527">
    <property type="entry name" value="PIR2-like_helical"/>
</dbReference>
<dbReference type="InterPro" id="IPR022059">
    <property type="entry name" value="DUF3615"/>
</dbReference>